<feature type="transmembrane region" description="Helical" evidence="1">
    <location>
        <begin position="68"/>
        <end position="89"/>
    </location>
</feature>
<keyword evidence="1" id="KW-0812">Transmembrane</keyword>
<name>A0A1G2GUP1_9BACT</name>
<organism evidence="2 3">
    <name type="scientific">Candidatus Ryanbacteria bacterium RIFCSPLOWO2_01_FULL_48_26</name>
    <dbReference type="NCBI Taxonomy" id="1802126"/>
    <lineage>
        <taxon>Bacteria</taxon>
        <taxon>Candidatus Ryaniibacteriota</taxon>
    </lineage>
</organism>
<dbReference type="EMBL" id="MHNW01000014">
    <property type="protein sequence ID" value="OGZ53671.1"/>
    <property type="molecule type" value="Genomic_DNA"/>
</dbReference>
<dbReference type="AlphaFoldDB" id="A0A1G2GUP1"/>
<comment type="caution">
    <text evidence="2">The sequence shown here is derived from an EMBL/GenBank/DDBJ whole genome shotgun (WGS) entry which is preliminary data.</text>
</comment>
<proteinExistence type="predicted"/>
<dbReference type="Proteomes" id="UP000179106">
    <property type="component" value="Unassembled WGS sequence"/>
</dbReference>
<dbReference type="STRING" id="1802126.A3B25_01340"/>
<accession>A0A1G2GUP1</accession>
<keyword evidence="1" id="KW-0472">Membrane</keyword>
<protein>
    <submittedName>
        <fullName evidence="2">Uncharacterized protein</fullName>
    </submittedName>
</protein>
<reference evidence="2 3" key="1">
    <citation type="journal article" date="2016" name="Nat. Commun.">
        <title>Thousands of microbial genomes shed light on interconnected biogeochemical processes in an aquifer system.</title>
        <authorList>
            <person name="Anantharaman K."/>
            <person name="Brown C.T."/>
            <person name="Hug L.A."/>
            <person name="Sharon I."/>
            <person name="Castelle C.J."/>
            <person name="Probst A.J."/>
            <person name="Thomas B.C."/>
            <person name="Singh A."/>
            <person name="Wilkins M.J."/>
            <person name="Karaoz U."/>
            <person name="Brodie E.L."/>
            <person name="Williams K.H."/>
            <person name="Hubbard S.S."/>
            <person name="Banfield J.F."/>
        </authorList>
    </citation>
    <scope>NUCLEOTIDE SEQUENCE [LARGE SCALE GENOMIC DNA]</scope>
</reference>
<sequence>MKKSLATLIVCSFVAIAVLGAFTLHNGSGSHVRCIAETAAGTDCPVNNVFATANFLLNVFKSFSTANLVSTVFLVLGIALAFFDIPIAIRNICAKFYSLIREQNSTAHSFPIKFQLAGIRALYEKRDPVRLF</sequence>
<evidence type="ECO:0000256" key="1">
    <source>
        <dbReference type="SAM" id="Phobius"/>
    </source>
</evidence>
<evidence type="ECO:0000313" key="3">
    <source>
        <dbReference type="Proteomes" id="UP000179106"/>
    </source>
</evidence>
<keyword evidence="1" id="KW-1133">Transmembrane helix</keyword>
<evidence type="ECO:0000313" key="2">
    <source>
        <dbReference type="EMBL" id="OGZ53671.1"/>
    </source>
</evidence>
<gene>
    <name evidence="2" type="ORF">A3B25_01340</name>
</gene>